<feature type="transmembrane region" description="Helical" evidence="1">
    <location>
        <begin position="111"/>
        <end position="129"/>
    </location>
</feature>
<dbReference type="PANTHER" id="PTHR35152:SF1">
    <property type="entry name" value="DOMAIN SIGNALLING PROTEIN, PUTATIVE (AFU_ORTHOLOGUE AFUA_5G11310)-RELATED"/>
    <property type="match status" value="1"/>
</dbReference>
<proteinExistence type="predicted"/>
<protein>
    <submittedName>
        <fullName evidence="4">Membrane protein</fullName>
    </submittedName>
</protein>
<feature type="transmembrane region" description="Helical" evidence="1">
    <location>
        <begin position="172"/>
        <end position="192"/>
    </location>
</feature>
<dbReference type="GO" id="GO:0016020">
    <property type="term" value="C:membrane"/>
    <property type="evidence" value="ECO:0007669"/>
    <property type="project" value="UniProtKB-UniRule"/>
</dbReference>
<keyword evidence="1" id="KW-0812">Transmembrane</keyword>
<feature type="transmembrane region" description="Helical" evidence="1">
    <location>
        <begin position="83"/>
        <end position="104"/>
    </location>
</feature>
<feature type="transmembrane region" description="Helical" evidence="1">
    <location>
        <begin position="15"/>
        <end position="35"/>
    </location>
</feature>
<evidence type="ECO:0000313" key="5">
    <source>
        <dbReference type="Proteomes" id="UP000652013"/>
    </source>
</evidence>
<evidence type="ECO:0000256" key="2">
    <source>
        <dbReference type="SAM" id="MobiDB-lite"/>
    </source>
</evidence>
<dbReference type="Proteomes" id="UP000652013">
    <property type="component" value="Unassembled WGS sequence"/>
</dbReference>
<feature type="transmembrane region" description="Helical" evidence="1">
    <location>
        <begin position="212"/>
        <end position="237"/>
    </location>
</feature>
<feature type="transmembrane region" description="Helical" evidence="1">
    <location>
        <begin position="141"/>
        <end position="165"/>
    </location>
</feature>
<comment type="caution">
    <text evidence="4">The sequence shown here is derived from an EMBL/GenBank/DDBJ whole genome shotgun (WGS) entry which is preliminary data.</text>
</comment>
<evidence type="ECO:0000313" key="4">
    <source>
        <dbReference type="EMBL" id="GIJ05858.1"/>
    </source>
</evidence>
<dbReference type="Pfam" id="PF03707">
    <property type="entry name" value="MHYT"/>
    <property type="match status" value="3"/>
</dbReference>
<feature type="region of interest" description="Disordered" evidence="2">
    <location>
        <begin position="268"/>
        <end position="312"/>
    </location>
</feature>
<name>A0A8J3YDS5_9ACTN</name>
<dbReference type="RefSeq" id="WP_203941040.1">
    <property type="nucleotide sequence ID" value="NZ_BAAAGJ010000003.1"/>
</dbReference>
<keyword evidence="1" id="KW-0472">Membrane</keyword>
<feature type="transmembrane region" description="Helical" evidence="1">
    <location>
        <begin position="47"/>
        <end position="71"/>
    </location>
</feature>
<evidence type="ECO:0000256" key="1">
    <source>
        <dbReference type="PROSITE-ProRule" id="PRU00244"/>
    </source>
</evidence>
<organism evidence="4 5">
    <name type="scientific">Spirilliplanes yamanashiensis</name>
    <dbReference type="NCBI Taxonomy" id="42233"/>
    <lineage>
        <taxon>Bacteria</taxon>
        <taxon>Bacillati</taxon>
        <taxon>Actinomycetota</taxon>
        <taxon>Actinomycetes</taxon>
        <taxon>Micromonosporales</taxon>
        <taxon>Micromonosporaceae</taxon>
        <taxon>Spirilliplanes</taxon>
    </lineage>
</organism>
<keyword evidence="1" id="KW-1133">Transmembrane helix</keyword>
<accession>A0A8J3YDS5</accession>
<dbReference type="AlphaFoldDB" id="A0A8J3YDS5"/>
<keyword evidence="5" id="KW-1185">Reference proteome</keyword>
<dbReference type="InterPro" id="IPR005330">
    <property type="entry name" value="MHYT_dom"/>
</dbReference>
<dbReference type="PANTHER" id="PTHR35152">
    <property type="entry name" value="DOMAIN SIGNALLING PROTEIN, PUTATIVE (AFU_ORTHOLOGUE AFUA_5G11310)-RELATED"/>
    <property type="match status" value="1"/>
</dbReference>
<gene>
    <name evidence="4" type="ORF">Sya03_52100</name>
</gene>
<evidence type="ECO:0000259" key="3">
    <source>
        <dbReference type="PROSITE" id="PS50924"/>
    </source>
</evidence>
<dbReference type="EMBL" id="BOOY01000036">
    <property type="protein sequence ID" value="GIJ05858.1"/>
    <property type="molecule type" value="Genomic_DNA"/>
</dbReference>
<reference evidence="4" key="1">
    <citation type="submission" date="2021-01" db="EMBL/GenBank/DDBJ databases">
        <title>Whole genome shotgun sequence of Spirilliplanes yamanashiensis NBRC 15828.</title>
        <authorList>
            <person name="Komaki H."/>
            <person name="Tamura T."/>
        </authorList>
    </citation>
    <scope>NUCLEOTIDE SEQUENCE</scope>
    <source>
        <strain evidence="4">NBRC 15828</strain>
    </source>
</reference>
<dbReference type="PROSITE" id="PS50924">
    <property type="entry name" value="MHYT"/>
    <property type="match status" value="1"/>
</dbReference>
<sequence>MAEVHHFTYGAFNPVAAYLLAFLGSLLGLLCTQRARAAQTRHRRTRWLIIAAFAIGGAGIWLMHFTAMLGFDVPDSPVRYDLPLTLFSMGMAVVTVGIGLVFVGHGPRTPWKLLAGGAFTGTGVLAMHYTGMAAMHVGGEIHYDAALVAASAVIAVVASTVALWCTVYVKGWLPILGAAAVMGVAVCGMHYTGMAAMSVEMADEVDMAVDGIRPLLLIVPITLVTAAVLIGVAFSALQAMTEEEFTDGAAVPRRGAHAEPWSLRHASLGAIRRGGRPSPRPAGRAADQHAEPVAPPQDAATRDAVPAGRTAD</sequence>
<feature type="domain" description="MHYT" evidence="3">
    <location>
        <begin position="9"/>
        <end position="200"/>
    </location>
</feature>